<name>A0A916YDL7_9SPHN</name>
<dbReference type="EMBL" id="BMIO01000004">
    <property type="protein sequence ID" value="GGD40571.1"/>
    <property type="molecule type" value="Genomic_DNA"/>
</dbReference>
<dbReference type="OrthoDB" id="7360669at2"/>
<dbReference type="RefSeq" id="WP_066766875.1">
    <property type="nucleotide sequence ID" value="NZ_BMIO01000004.1"/>
</dbReference>
<accession>A0A916YDL7</accession>
<reference evidence="1 2" key="1">
    <citation type="journal article" date="2014" name="Int. J. Syst. Evol. Microbiol.">
        <title>Complete genome sequence of Corynebacterium casei LMG S-19264T (=DSM 44701T), isolated from a smear-ripened cheese.</title>
        <authorList>
            <consortium name="US DOE Joint Genome Institute (JGI-PGF)"/>
            <person name="Walter F."/>
            <person name="Albersmeier A."/>
            <person name="Kalinowski J."/>
            <person name="Ruckert C."/>
        </authorList>
    </citation>
    <scope>NUCLEOTIDE SEQUENCE [LARGE SCALE GENOMIC DNA]</scope>
    <source>
        <strain evidence="1 2">CGMCC 1.15358</strain>
    </source>
</reference>
<evidence type="ECO:0000313" key="2">
    <source>
        <dbReference type="Proteomes" id="UP000598997"/>
    </source>
</evidence>
<dbReference type="AlphaFoldDB" id="A0A916YDL7"/>
<proteinExistence type="predicted"/>
<evidence type="ECO:0000313" key="1">
    <source>
        <dbReference type="EMBL" id="GGD40571.1"/>
    </source>
</evidence>
<dbReference type="Proteomes" id="UP000598997">
    <property type="component" value="Unassembled WGS sequence"/>
</dbReference>
<gene>
    <name evidence="1" type="ORF">GCM10010989_13320</name>
</gene>
<sequence>MYRYLDHRTADLAPAEAFIVAATRKWVGAVSKRKCPADAVASDFLDRGLMAGVGAFHRILTVLNVRARLRFGFAMEGCPLIAEGEALILSLLQERCSRAVTLQCIFGQEHVAEVCSAAIDDFNAALHVAGMPL</sequence>
<comment type="caution">
    <text evidence="1">The sequence shown here is derived from an EMBL/GenBank/DDBJ whole genome shotgun (WGS) entry which is preliminary data.</text>
</comment>
<organism evidence="1 2">
    <name type="scientific">Croceicoccus pelagius</name>
    <dbReference type="NCBI Taxonomy" id="1703341"/>
    <lineage>
        <taxon>Bacteria</taxon>
        <taxon>Pseudomonadati</taxon>
        <taxon>Pseudomonadota</taxon>
        <taxon>Alphaproteobacteria</taxon>
        <taxon>Sphingomonadales</taxon>
        <taxon>Erythrobacteraceae</taxon>
        <taxon>Croceicoccus</taxon>
    </lineage>
</organism>
<protein>
    <submittedName>
        <fullName evidence="1">Uncharacterized protein</fullName>
    </submittedName>
</protein>
<keyword evidence="2" id="KW-1185">Reference proteome</keyword>